<dbReference type="GO" id="GO:0004185">
    <property type="term" value="F:serine-type carboxypeptidase activity"/>
    <property type="evidence" value="ECO:0007669"/>
    <property type="project" value="UniProtKB-UniRule"/>
</dbReference>
<evidence type="ECO:0000256" key="7">
    <source>
        <dbReference type="RuleBase" id="RU361156"/>
    </source>
</evidence>
<sequence length="477" mass="53029">MLQGSNSATKVQKFSQALHFSSVGAFLSDLGLSNDIKLVWHTETRSENICETEKQTSGYIKIPNRDDTHYFYWYFESRNTPSADPLIVWIPGGPGEGGTYGLLAEIGPCAVNDDLSTTLNSHSWTSVANVVWIDVPGNAGFSYSTVAEDDEFTDERVAESIFWFLQIFIQKYPELQGRELFLAGESYGGHFAASVANYIWSHQSKQTFPFASAEINYINLRGITIGNGLVDPVEVFTHFVDMTTNSYNISLVNELQLVAMKAAVPLCRDLMIHCQTNISVCGLAGYYCQQTQLLPLLRAHRNPYDIRQECQTSISNASACMPQVSKIKDYLDSPKLRTFLGVHPSRREWILLNSTINAAFFAAPSYSGYLSMDKSLSNLLDAGIRVLLYAGDADILCNVYATEATAKKLNWSGAPGFNAVLERPYLVPLETTKNIGTVQSYSQLTFVKVRNAGHMVPADQPEVALDMITKFIRNQTF</sequence>
<evidence type="ECO:0000256" key="1">
    <source>
        <dbReference type="ARBA" id="ARBA00009431"/>
    </source>
</evidence>
<keyword evidence="9" id="KW-1185">Reference proteome</keyword>
<evidence type="ECO:0000256" key="6">
    <source>
        <dbReference type="ARBA" id="ARBA00023180"/>
    </source>
</evidence>
<dbReference type="OrthoDB" id="443318at2759"/>
<reference evidence="8" key="1">
    <citation type="submission" date="2023-04" db="EMBL/GenBank/DDBJ databases">
        <title>Phytophthora fragariaefolia NBRC 109709.</title>
        <authorList>
            <person name="Ichikawa N."/>
            <person name="Sato H."/>
            <person name="Tonouchi N."/>
        </authorList>
    </citation>
    <scope>NUCLEOTIDE SEQUENCE</scope>
    <source>
        <strain evidence="8">NBRC 109709</strain>
    </source>
</reference>
<dbReference type="PROSITE" id="PS00131">
    <property type="entry name" value="CARBOXYPEPT_SER_SER"/>
    <property type="match status" value="1"/>
</dbReference>
<keyword evidence="2 7" id="KW-0121">Carboxypeptidase</keyword>
<dbReference type="Gene3D" id="1.10.287.410">
    <property type="match status" value="1"/>
</dbReference>
<dbReference type="InterPro" id="IPR001563">
    <property type="entry name" value="Peptidase_S10"/>
</dbReference>
<evidence type="ECO:0000313" key="9">
    <source>
        <dbReference type="Proteomes" id="UP001165121"/>
    </source>
</evidence>
<keyword evidence="3 7" id="KW-0645">Protease</keyword>
<protein>
    <recommendedName>
        <fullName evidence="7">Carboxypeptidase</fullName>
        <ecNumber evidence="7">3.4.16.-</ecNumber>
    </recommendedName>
</protein>
<keyword evidence="6" id="KW-0325">Glycoprotein</keyword>
<dbReference type="InterPro" id="IPR033124">
    <property type="entry name" value="Ser_caboxypep_his_AS"/>
</dbReference>
<dbReference type="SUPFAM" id="SSF53474">
    <property type="entry name" value="alpha/beta-Hydrolases"/>
    <property type="match status" value="1"/>
</dbReference>
<keyword evidence="5 7" id="KW-0378">Hydrolase</keyword>
<dbReference type="InterPro" id="IPR018202">
    <property type="entry name" value="Ser_caboxypep_ser_AS"/>
</dbReference>
<comment type="caution">
    <text evidence="8">The sequence shown here is derived from an EMBL/GenBank/DDBJ whole genome shotgun (WGS) entry which is preliminary data.</text>
</comment>
<dbReference type="Proteomes" id="UP001165121">
    <property type="component" value="Unassembled WGS sequence"/>
</dbReference>
<keyword evidence="4" id="KW-0732">Signal</keyword>
<dbReference type="AlphaFoldDB" id="A0A9W6U8G5"/>
<dbReference type="GO" id="GO:0006508">
    <property type="term" value="P:proteolysis"/>
    <property type="evidence" value="ECO:0007669"/>
    <property type="project" value="UniProtKB-KW"/>
</dbReference>
<dbReference type="Pfam" id="PF00450">
    <property type="entry name" value="Peptidase_S10"/>
    <property type="match status" value="1"/>
</dbReference>
<dbReference type="EMBL" id="BSXT01000458">
    <property type="protein sequence ID" value="GMF28019.1"/>
    <property type="molecule type" value="Genomic_DNA"/>
</dbReference>
<dbReference type="PRINTS" id="PR00724">
    <property type="entry name" value="CRBOXYPTASEC"/>
</dbReference>
<dbReference type="PANTHER" id="PTHR11802:SF113">
    <property type="entry name" value="SERINE CARBOXYPEPTIDASE CTSA-4.1"/>
    <property type="match status" value="1"/>
</dbReference>
<dbReference type="PROSITE" id="PS00560">
    <property type="entry name" value="CARBOXYPEPT_SER_HIS"/>
    <property type="match status" value="1"/>
</dbReference>
<comment type="similarity">
    <text evidence="1 7">Belongs to the peptidase S10 family.</text>
</comment>
<accession>A0A9W6U8G5</accession>
<proteinExistence type="inferred from homology"/>
<organism evidence="8 9">
    <name type="scientific">Phytophthora fragariaefolia</name>
    <dbReference type="NCBI Taxonomy" id="1490495"/>
    <lineage>
        <taxon>Eukaryota</taxon>
        <taxon>Sar</taxon>
        <taxon>Stramenopiles</taxon>
        <taxon>Oomycota</taxon>
        <taxon>Peronosporomycetes</taxon>
        <taxon>Peronosporales</taxon>
        <taxon>Peronosporaceae</taxon>
        <taxon>Phytophthora</taxon>
    </lineage>
</organism>
<evidence type="ECO:0000256" key="3">
    <source>
        <dbReference type="ARBA" id="ARBA00022670"/>
    </source>
</evidence>
<name>A0A9W6U8G5_9STRA</name>
<evidence type="ECO:0000256" key="2">
    <source>
        <dbReference type="ARBA" id="ARBA00022645"/>
    </source>
</evidence>
<evidence type="ECO:0000313" key="8">
    <source>
        <dbReference type="EMBL" id="GMF28019.1"/>
    </source>
</evidence>
<evidence type="ECO:0000256" key="4">
    <source>
        <dbReference type="ARBA" id="ARBA00022729"/>
    </source>
</evidence>
<dbReference type="PANTHER" id="PTHR11802">
    <property type="entry name" value="SERINE PROTEASE FAMILY S10 SERINE CARBOXYPEPTIDASE"/>
    <property type="match status" value="1"/>
</dbReference>
<evidence type="ECO:0000256" key="5">
    <source>
        <dbReference type="ARBA" id="ARBA00022801"/>
    </source>
</evidence>
<gene>
    <name evidence="8" type="ORF">Pfra01_000570500</name>
</gene>
<dbReference type="InterPro" id="IPR029058">
    <property type="entry name" value="AB_hydrolase_fold"/>
</dbReference>
<dbReference type="Gene3D" id="3.40.50.1820">
    <property type="entry name" value="alpha/beta hydrolase"/>
    <property type="match status" value="1"/>
</dbReference>
<dbReference type="EC" id="3.4.16.-" evidence="7"/>